<keyword evidence="4" id="KW-1185">Reference proteome</keyword>
<protein>
    <submittedName>
        <fullName evidence="3">Tail fiber domain-containing protein</fullName>
    </submittedName>
</protein>
<keyword evidence="1" id="KW-0732">Signal</keyword>
<dbReference type="AlphaFoldDB" id="A0A931E6D4"/>
<sequence>MKKSLYLSLVVLLAGTSSFSQWTVGGNNLPVGGGALGSNNNRPVIFETNNIERARLLSTSGFWGFGLVAPNAQVHINATAAGTNPFQIDVVNVARMIVNSNGQVGIGTTLPNTRLHINSDAGENPFRVQVAGLSKLYVDAGGGVSVGSSAIPPANGLYVSGNAGIGTTLPEGNLHVLRGSAGAVTANSNAPLVIENSTNNYINLLTPSASERGILFGDNLNAADGGIIYVGTSNTLQFRTNGNITRMSLSDAGNLDIAGGTLSFGSVETLADAGANTISANSTFVPSTDNVRDLGTSLLRWNEVWAVDGTINTSDLRDKKNVEELKYGLKEIMQLRPVKFQWNSATASVSGDKFGVIAQEIQKVLPQVVRDYEYKINEETGAREKVPAARMGVMYADIIPVLIKGMQEQQKIINELQERLVKVESGSVAASSLNTSGLMASSSAVLEQNKPNPFNQSTTIRYSIPAGANGQINIYDATGVLVKTMRANNSGQVQVNAGELRSGSYTYSLLIDGKLIASKKMIMLQ</sequence>
<evidence type="ECO:0000256" key="1">
    <source>
        <dbReference type="SAM" id="SignalP"/>
    </source>
</evidence>
<dbReference type="NCBIfam" id="TIGR04183">
    <property type="entry name" value="Por_Secre_tail"/>
    <property type="match status" value="1"/>
</dbReference>
<evidence type="ECO:0000313" key="4">
    <source>
        <dbReference type="Proteomes" id="UP000628448"/>
    </source>
</evidence>
<dbReference type="EMBL" id="JADWYR010000001">
    <property type="protein sequence ID" value="MBG9375174.1"/>
    <property type="molecule type" value="Genomic_DNA"/>
</dbReference>
<dbReference type="Pfam" id="PF13884">
    <property type="entry name" value="Peptidase_S74"/>
    <property type="match status" value="1"/>
</dbReference>
<dbReference type="InterPro" id="IPR030392">
    <property type="entry name" value="S74_ICA"/>
</dbReference>
<evidence type="ECO:0000313" key="3">
    <source>
        <dbReference type="EMBL" id="MBG9375174.1"/>
    </source>
</evidence>
<comment type="caution">
    <text evidence="3">The sequence shown here is derived from an EMBL/GenBank/DDBJ whole genome shotgun (WGS) entry which is preliminary data.</text>
</comment>
<dbReference type="RefSeq" id="WP_196989237.1">
    <property type="nucleotide sequence ID" value="NZ_JADWYR010000001.1"/>
</dbReference>
<name>A0A931E6D4_9BACT</name>
<dbReference type="Gene3D" id="1.10.10.10">
    <property type="entry name" value="Winged helix-like DNA-binding domain superfamily/Winged helix DNA-binding domain"/>
    <property type="match status" value="1"/>
</dbReference>
<dbReference type="Pfam" id="PF18962">
    <property type="entry name" value="Por_Secre_tail"/>
    <property type="match status" value="1"/>
</dbReference>
<feature type="domain" description="Peptidase S74" evidence="2">
    <location>
        <begin position="314"/>
        <end position="420"/>
    </location>
</feature>
<dbReference type="Proteomes" id="UP000628448">
    <property type="component" value="Unassembled WGS sequence"/>
</dbReference>
<reference evidence="3" key="1">
    <citation type="submission" date="2020-11" db="EMBL/GenBank/DDBJ databases">
        <title>Bacterial whole genome sequence for Panacibacter sp. DH6.</title>
        <authorList>
            <person name="Le V."/>
            <person name="Ko S."/>
            <person name="Ahn C.-Y."/>
            <person name="Oh H.-M."/>
        </authorList>
    </citation>
    <scope>NUCLEOTIDE SEQUENCE</scope>
    <source>
        <strain evidence="3">DH6</strain>
    </source>
</reference>
<proteinExistence type="predicted"/>
<evidence type="ECO:0000259" key="2">
    <source>
        <dbReference type="PROSITE" id="PS51688"/>
    </source>
</evidence>
<gene>
    <name evidence="3" type="ORF">I5907_02960</name>
</gene>
<accession>A0A931E6D4</accession>
<organism evidence="3 4">
    <name type="scientific">Panacibacter microcysteis</name>
    <dbReference type="NCBI Taxonomy" id="2793269"/>
    <lineage>
        <taxon>Bacteria</taxon>
        <taxon>Pseudomonadati</taxon>
        <taxon>Bacteroidota</taxon>
        <taxon>Chitinophagia</taxon>
        <taxon>Chitinophagales</taxon>
        <taxon>Chitinophagaceae</taxon>
        <taxon>Panacibacter</taxon>
    </lineage>
</organism>
<dbReference type="PROSITE" id="PS51688">
    <property type="entry name" value="ICA"/>
    <property type="match status" value="1"/>
</dbReference>
<feature type="chain" id="PRO_5036998699" evidence="1">
    <location>
        <begin position="23"/>
        <end position="525"/>
    </location>
</feature>
<feature type="signal peptide" evidence="1">
    <location>
        <begin position="1"/>
        <end position="22"/>
    </location>
</feature>
<dbReference type="InterPro" id="IPR026444">
    <property type="entry name" value="Secre_tail"/>
</dbReference>
<dbReference type="InterPro" id="IPR036388">
    <property type="entry name" value="WH-like_DNA-bd_sf"/>
</dbReference>